<dbReference type="PANTHER" id="PTHR10177">
    <property type="entry name" value="CYCLINS"/>
    <property type="match status" value="1"/>
</dbReference>
<feature type="region of interest" description="Disordered" evidence="5">
    <location>
        <begin position="57"/>
        <end position="115"/>
    </location>
</feature>
<dbReference type="AlphaFoldDB" id="L7MG50"/>
<reference evidence="8" key="1">
    <citation type="submission" date="2012-11" db="EMBL/GenBank/DDBJ databases">
        <authorList>
            <person name="Lucero-Rivera Y.E."/>
            <person name="Tovar-Ramirez D."/>
        </authorList>
    </citation>
    <scope>NUCLEOTIDE SEQUENCE</scope>
    <source>
        <tissue evidence="8">Salivary gland</tissue>
    </source>
</reference>
<evidence type="ECO:0000259" key="7">
    <source>
        <dbReference type="SMART" id="SM01332"/>
    </source>
</evidence>
<evidence type="ECO:0000256" key="5">
    <source>
        <dbReference type="SAM" id="MobiDB-lite"/>
    </source>
</evidence>
<evidence type="ECO:0000256" key="2">
    <source>
        <dbReference type="ARBA" id="ARBA00023127"/>
    </source>
</evidence>
<evidence type="ECO:0000259" key="6">
    <source>
        <dbReference type="SMART" id="SM00385"/>
    </source>
</evidence>
<accession>L7MG50</accession>
<feature type="compositionally biased region" description="Low complexity" evidence="5">
    <location>
        <begin position="96"/>
        <end position="108"/>
    </location>
</feature>
<feature type="domain" description="Cyclin C-terminal" evidence="7">
    <location>
        <begin position="302"/>
        <end position="430"/>
    </location>
</feature>
<dbReference type="CDD" id="cd20520">
    <property type="entry name" value="CYCLIN_CCNE_rpt2"/>
    <property type="match status" value="1"/>
</dbReference>
<dbReference type="SUPFAM" id="SSF47954">
    <property type="entry name" value="Cyclin-like"/>
    <property type="match status" value="2"/>
</dbReference>
<dbReference type="EMBL" id="GACK01002227">
    <property type="protein sequence ID" value="JAA62807.1"/>
    <property type="molecule type" value="mRNA"/>
</dbReference>
<name>L7MG50_RHIPC</name>
<feature type="domain" description="Cyclin-like" evidence="6">
    <location>
        <begin position="208"/>
        <end position="293"/>
    </location>
</feature>
<dbReference type="InterPro" id="IPR036915">
    <property type="entry name" value="Cyclin-like_sf"/>
</dbReference>
<dbReference type="InterPro" id="IPR006671">
    <property type="entry name" value="Cyclin_N"/>
</dbReference>
<keyword evidence="1" id="KW-0132">Cell division</keyword>
<dbReference type="PROSITE" id="PS00292">
    <property type="entry name" value="CYCLINS"/>
    <property type="match status" value="1"/>
</dbReference>
<dbReference type="GO" id="GO:0000278">
    <property type="term" value="P:mitotic cell cycle"/>
    <property type="evidence" value="ECO:0007669"/>
    <property type="project" value="UniProtKB-ARBA"/>
</dbReference>
<evidence type="ECO:0000256" key="4">
    <source>
        <dbReference type="RuleBase" id="RU000383"/>
    </source>
</evidence>
<dbReference type="InterPro" id="IPR004367">
    <property type="entry name" value="Cyclin_C-dom"/>
</dbReference>
<keyword evidence="2 4" id="KW-0195">Cyclin</keyword>
<feature type="non-terminal residue" evidence="8">
    <location>
        <position position="1"/>
    </location>
</feature>
<dbReference type="SMART" id="SM01332">
    <property type="entry name" value="Cyclin_C"/>
    <property type="match status" value="1"/>
</dbReference>
<keyword evidence="3" id="KW-0131">Cell cycle</keyword>
<evidence type="ECO:0000256" key="1">
    <source>
        <dbReference type="ARBA" id="ARBA00022618"/>
    </source>
</evidence>
<comment type="similarity">
    <text evidence="4">Belongs to the cyclin family.</text>
</comment>
<reference evidence="8" key="2">
    <citation type="journal article" date="2015" name="J. Proteomics">
        <title>Sexual differences in the sialomes of the zebra tick, Rhipicephalus pulchellus.</title>
        <authorList>
            <person name="Tan A.W."/>
            <person name="Francischetti I.M."/>
            <person name="Slovak M."/>
            <person name="Kini R.M."/>
            <person name="Ribeiro J.M."/>
        </authorList>
    </citation>
    <scope>NUCLEOTIDE SEQUENCE</scope>
    <source>
        <tissue evidence="8">Salivary gland</tissue>
    </source>
</reference>
<evidence type="ECO:0000256" key="3">
    <source>
        <dbReference type="ARBA" id="ARBA00023306"/>
    </source>
</evidence>
<dbReference type="InterPro" id="IPR013763">
    <property type="entry name" value="Cyclin-like_dom"/>
</dbReference>
<dbReference type="SMART" id="SM00385">
    <property type="entry name" value="CYCLIN"/>
    <property type="match status" value="1"/>
</dbReference>
<protein>
    <submittedName>
        <fullName evidence="8">Putative g1/s-specific cyclin e</fullName>
    </submittedName>
</protein>
<proteinExistence type="evidence at transcript level"/>
<dbReference type="FunFam" id="1.10.472.10:FF:000001">
    <property type="entry name" value="G2/mitotic-specific cyclin"/>
    <property type="match status" value="1"/>
</dbReference>
<dbReference type="Gene3D" id="1.10.472.10">
    <property type="entry name" value="Cyclin-like"/>
    <property type="match status" value="2"/>
</dbReference>
<dbReference type="InterPro" id="IPR039361">
    <property type="entry name" value="Cyclin"/>
</dbReference>
<dbReference type="InterPro" id="IPR048258">
    <property type="entry name" value="Cyclins_cyclin-box"/>
</dbReference>
<dbReference type="CDD" id="cd20519">
    <property type="entry name" value="CYCLIN_CCNE_rpt1"/>
    <property type="match status" value="1"/>
</dbReference>
<sequence length="467" mass="51729">LGCARLAAEGNPAVCRAPCSLQRSFTYLRDARLSTALHLDSRRLTWRLLTPPKSFSGWNTDQASSANMSKSTKATRSKRSRGSVDHIMLRKRRRAPAAAEETPSPDASESCEETSPKEACFGSPDCSDTSSFCGGGTPKSYSQFRGIHGLPTPEPRAYRNSPLPQFSWADQENVWSLMVHKDLIYVHSASVLEQHPALQPRMRAILLDWLIEVCEVYRLHRDTYYLAQDILDRYLAKTSNLPKNQLQLLGITSLFLAAKMEEIYPPKLNEFAYVTDGACQEREIIDKELSILVALNWDLTPVTVNGWLNTYLQIAAKMEKRDKEEMNFLHPGFSACSFVQVAQLVDLCMLDVDCLQFKYSAIAASAIHHMMSPTLASTVSGIKAADLANCIEWMVPFATVIKEGLKDTSGTCGKSGHEIQVHHVNLQLVEKAFCLKKETSASSESKRGKVASGNSTVLGLLTPPAVQ</sequence>
<dbReference type="Pfam" id="PF00134">
    <property type="entry name" value="Cyclin_N"/>
    <property type="match status" value="1"/>
</dbReference>
<feature type="compositionally biased region" description="Polar residues" evidence="5">
    <location>
        <begin position="57"/>
        <end position="68"/>
    </location>
</feature>
<dbReference type="GO" id="GO:0051301">
    <property type="term" value="P:cell division"/>
    <property type="evidence" value="ECO:0007669"/>
    <property type="project" value="UniProtKB-KW"/>
</dbReference>
<organism evidence="8">
    <name type="scientific">Rhipicephalus pulchellus</name>
    <name type="common">Yellow backed tick</name>
    <name type="synonym">Dermacentor pulchellus</name>
    <dbReference type="NCBI Taxonomy" id="72859"/>
    <lineage>
        <taxon>Eukaryota</taxon>
        <taxon>Metazoa</taxon>
        <taxon>Ecdysozoa</taxon>
        <taxon>Arthropoda</taxon>
        <taxon>Chelicerata</taxon>
        <taxon>Arachnida</taxon>
        <taxon>Acari</taxon>
        <taxon>Parasitiformes</taxon>
        <taxon>Ixodida</taxon>
        <taxon>Ixodoidea</taxon>
        <taxon>Ixodidae</taxon>
        <taxon>Rhipicephalinae</taxon>
        <taxon>Rhipicephalus</taxon>
        <taxon>Rhipicephalus</taxon>
    </lineage>
</organism>
<evidence type="ECO:0000313" key="8">
    <source>
        <dbReference type="EMBL" id="JAA62807.1"/>
    </source>
</evidence>
<dbReference type="Pfam" id="PF02984">
    <property type="entry name" value="Cyclin_C"/>
    <property type="match status" value="1"/>
</dbReference>